<organism evidence="2 3">
    <name type="scientific">Porites lobata</name>
    <dbReference type="NCBI Taxonomy" id="104759"/>
    <lineage>
        <taxon>Eukaryota</taxon>
        <taxon>Metazoa</taxon>
        <taxon>Cnidaria</taxon>
        <taxon>Anthozoa</taxon>
        <taxon>Hexacorallia</taxon>
        <taxon>Scleractinia</taxon>
        <taxon>Fungiina</taxon>
        <taxon>Poritidae</taxon>
        <taxon>Porites</taxon>
    </lineage>
</organism>
<dbReference type="Proteomes" id="UP001159405">
    <property type="component" value="Unassembled WGS sequence"/>
</dbReference>
<comment type="caution">
    <text evidence="2">The sequence shown here is derived from an EMBL/GenBank/DDBJ whole genome shotgun (WGS) entry which is preliminary data.</text>
</comment>
<evidence type="ECO:0000313" key="2">
    <source>
        <dbReference type="EMBL" id="CAH3038355.1"/>
    </source>
</evidence>
<name>A0ABN8N3M4_9CNID</name>
<keyword evidence="3" id="KW-1185">Reference proteome</keyword>
<reference evidence="2 3" key="1">
    <citation type="submission" date="2022-05" db="EMBL/GenBank/DDBJ databases">
        <authorList>
            <consortium name="Genoscope - CEA"/>
            <person name="William W."/>
        </authorList>
    </citation>
    <scope>NUCLEOTIDE SEQUENCE [LARGE SCALE GENOMIC DNA]</scope>
</reference>
<evidence type="ECO:0000256" key="1">
    <source>
        <dbReference type="SAM" id="MobiDB-lite"/>
    </source>
</evidence>
<protein>
    <submittedName>
        <fullName evidence="2">Uncharacterized protein</fullName>
    </submittedName>
</protein>
<dbReference type="EMBL" id="CALNXK010000006">
    <property type="protein sequence ID" value="CAH3038355.1"/>
    <property type="molecule type" value="Genomic_DNA"/>
</dbReference>
<accession>A0ABN8N3M4</accession>
<evidence type="ECO:0000313" key="3">
    <source>
        <dbReference type="Proteomes" id="UP001159405"/>
    </source>
</evidence>
<sequence length="218" mass="24988">MTKNMADDDERSRRKANPGQNKKPYWQETCIGVWTKSIKGHHVNSEADQDKICNGISVVRIYGKPTEDSSVKLSKTRGLQIIICIDSEHQHPPPKPHDHTYISVERVEADDNEEKTANGETDPTKEQMPSLTRRVMDIMLMKKTNMEKNVEHFKSNGIKLTDVWDGVYGTCSKCYETTARLVSYCHPVEKVTQMYGFVANRIKNAGKWTNEDESKRKK</sequence>
<feature type="region of interest" description="Disordered" evidence="1">
    <location>
        <begin position="1"/>
        <end position="24"/>
    </location>
</feature>
<gene>
    <name evidence="2" type="ORF">PLOB_00039784</name>
</gene>
<proteinExistence type="predicted"/>